<name>A0A078KIZ4_9FIRM</name>
<sequence length="212" mass="23841">MQKANAITNDPNTLWKFSEKLTDVCIVGALWFLCSLPIITVGASTTAMYTVFLRNIRNHEQKRYVKPFFASFKQSFRESTILWIIQLVATIVLGIDAYYYHLRGGLTSLVMKGVILCLLAVVSIIFCYAFPLTALYRNSVKETLIESGQHAFYSWPWSLLALAVLVAVLFLLIKGLWYMIVIAGGVVGIANSYIMDHALKREIPRGHGPAKF</sequence>
<dbReference type="EMBL" id="LM995447">
    <property type="protein sequence ID" value="CDZ23566.1"/>
    <property type="molecule type" value="Genomic_DNA"/>
</dbReference>
<dbReference type="AlphaFoldDB" id="A0A078KIZ4"/>
<evidence type="ECO:0000313" key="3">
    <source>
        <dbReference type="Proteomes" id="UP000032431"/>
    </source>
</evidence>
<protein>
    <submittedName>
        <fullName evidence="2">Putative membrane protein</fullName>
    </submittedName>
</protein>
<feature type="transmembrane region" description="Helical" evidence="1">
    <location>
        <begin position="106"/>
        <end position="130"/>
    </location>
</feature>
<dbReference type="Pfam" id="PF04854">
    <property type="entry name" value="DUF624"/>
    <property type="match status" value="1"/>
</dbReference>
<gene>
    <name evidence="2" type="ORF">CCDG5_0428</name>
</gene>
<keyword evidence="3" id="KW-1185">Reference proteome</keyword>
<accession>A0A078KIZ4</accession>
<proteinExistence type="predicted"/>
<dbReference type="InterPro" id="IPR006938">
    <property type="entry name" value="DUF624"/>
</dbReference>
<feature type="transmembrane region" description="Helical" evidence="1">
    <location>
        <begin position="29"/>
        <end position="53"/>
    </location>
</feature>
<dbReference type="STRING" id="29343.CCDG5_0428"/>
<evidence type="ECO:0000256" key="1">
    <source>
        <dbReference type="SAM" id="Phobius"/>
    </source>
</evidence>
<keyword evidence="1" id="KW-1133">Transmembrane helix</keyword>
<dbReference type="Proteomes" id="UP000032431">
    <property type="component" value="Chromosome I"/>
</dbReference>
<keyword evidence="1" id="KW-0472">Membrane</keyword>
<feature type="transmembrane region" description="Helical" evidence="1">
    <location>
        <begin position="176"/>
        <end position="195"/>
    </location>
</feature>
<feature type="transmembrane region" description="Helical" evidence="1">
    <location>
        <begin position="81"/>
        <end position="100"/>
    </location>
</feature>
<keyword evidence="1" id="KW-0812">Transmembrane</keyword>
<organism evidence="2 3">
    <name type="scientific">[Clostridium] cellulosi</name>
    <dbReference type="NCBI Taxonomy" id="29343"/>
    <lineage>
        <taxon>Bacteria</taxon>
        <taxon>Bacillati</taxon>
        <taxon>Bacillota</taxon>
        <taxon>Clostridia</taxon>
        <taxon>Eubacteriales</taxon>
        <taxon>Oscillospiraceae</taxon>
        <taxon>Oscillospiraceae incertae sedis</taxon>
    </lineage>
</organism>
<dbReference type="KEGG" id="ccel:CCDG5_0428"/>
<reference evidence="3" key="1">
    <citation type="submission" date="2014-07" db="EMBL/GenBank/DDBJ databases">
        <authorList>
            <person name="Wibberg D."/>
        </authorList>
    </citation>
    <scope>NUCLEOTIDE SEQUENCE [LARGE SCALE GENOMIC DNA]</scope>
    <source>
        <strain evidence="3">DG5</strain>
    </source>
</reference>
<dbReference type="PATRIC" id="fig|29343.3.peg.445"/>
<dbReference type="HOGENOM" id="CLU_081578_2_1_9"/>
<feature type="transmembrane region" description="Helical" evidence="1">
    <location>
        <begin position="151"/>
        <end position="170"/>
    </location>
</feature>
<dbReference type="OrthoDB" id="9814991at2"/>
<evidence type="ECO:0000313" key="2">
    <source>
        <dbReference type="EMBL" id="CDZ23566.1"/>
    </source>
</evidence>